<reference evidence="2" key="1">
    <citation type="journal article" date="2024" name="Front. Bioeng. Biotechnol.">
        <title>Genome-scale model development and genomic sequencing of the oleaginous clade Lipomyces.</title>
        <authorList>
            <person name="Czajka J.J."/>
            <person name="Han Y."/>
            <person name="Kim J."/>
            <person name="Mondo S.J."/>
            <person name="Hofstad B.A."/>
            <person name="Robles A."/>
            <person name="Haridas S."/>
            <person name="Riley R."/>
            <person name="LaButti K."/>
            <person name="Pangilinan J."/>
            <person name="Andreopoulos W."/>
            <person name="Lipzen A."/>
            <person name="Yan J."/>
            <person name="Wang M."/>
            <person name="Ng V."/>
            <person name="Grigoriev I.V."/>
            <person name="Spatafora J.W."/>
            <person name="Magnuson J.K."/>
            <person name="Baker S.E."/>
            <person name="Pomraning K.R."/>
        </authorList>
    </citation>
    <scope>NUCLEOTIDE SEQUENCE [LARGE SCALE GENOMIC DNA]</scope>
    <source>
        <strain evidence="2">CBS 10300</strain>
    </source>
</reference>
<dbReference type="Proteomes" id="UP001489719">
    <property type="component" value="Unassembled WGS sequence"/>
</dbReference>
<gene>
    <name evidence="1" type="ORF">V1517DRAFT_282247</name>
</gene>
<organism evidence="1 2">
    <name type="scientific">Lipomyces orientalis</name>
    <dbReference type="NCBI Taxonomy" id="1233043"/>
    <lineage>
        <taxon>Eukaryota</taxon>
        <taxon>Fungi</taxon>
        <taxon>Dikarya</taxon>
        <taxon>Ascomycota</taxon>
        <taxon>Saccharomycotina</taxon>
        <taxon>Lipomycetes</taxon>
        <taxon>Lipomycetales</taxon>
        <taxon>Lipomycetaceae</taxon>
        <taxon>Lipomyces</taxon>
    </lineage>
</organism>
<keyword evidence="2" id="KW-1185">Reference proteome</keyword>
<evidence type="ECO:0000313" key="1">
    <source>
        <dbReference type="EMBL" id="KAK9319228.1"/>
    </source>
</evidence>
<protein>
    <submittedName>
        <fullName evidence="1">Uncharacterized protein</fullName>
    </submittedName>
</protein>
<sequence length="400" mass="44242">MSVIGDLDDFRSAARGRQSLRPVAEAYISNKPAQKTSKKTVSHATFTPANKTTKAFSRAILTETRVPVEEIAPMEQSALMSLVRRPLSPDARIEVPATWEEYEYAQEHLAQDDNEGNKFPRLWYDGSSQLATVVAAPTPLHLDMVGGLTGHLLRACDDVMRRGGIDETVREGLALSADTTNCTDADDGHTVREWDGALSYVINGERTLMVAFEVGVSQTYKSLRAAISWCVCALHCRLGIAMHISEGVRGDRPAIQYYATREDARAVVQRARDNLRIQLHQNPLGPLEWNGLTLFGTLQTVTIETFRNEDACCAPDTLLEPAQSFVIVKEGRFSEQHVPPNLKDIVLGDCVPSHILSGSEMVATPVDFFQRSWFESKIIAAILDTAVLRISRKTKVARAH</sequence>
<name>A0ACC3TDE2_9ASCO</name>
<evidence type="ECO:0000313" key="2">
    <source>
        <dbReference type="Proteomes" id="UP001489719"/>
    </source>
</evidence>
<proteinExistence type="predicted"/>
<feature type="non-terminal residue" evidence="1">
    <location>
        <position position="400"/>
    </location>
</feature>
<dbReference type="EMBL" id="MU970210">
    <property type="protein sequence ID" value="KAK9319228.1"/>
    <property type="molecule type" value="Genomic_DNA"/>
</dbReference>
<accession>A0ACC3TDE2</accession>
<comment type="caution">
    <text evidence="1">The sequence shown here is derived from an EMBL/GenBank/DDBJ whole genome shotgun (WGS) entry which is preliminary data.</text>
</comment>